<accession>A0AAE3YF15</accession>
<dbReference type="Proteomes" id="UP001247307">
    <property type="component" value="Unassembled WGS sequence"/>
</dbReference>
<evidence type="ECO:0000313" key="16">
    <source>
        <dbReference type="Proteomes" id="UP001247307"/>
    </source>
</evidence>
<comment type="caution">
    <text evidence="15">The sequence shown here is derived from an EMBL/GenBank/DDBJ whole genome shotgun (WGS) entry which is preliminary data.</text>
</comment>
<dbReference type="Gene3D" id="3.40.50.300">
    <property type="entry name" value="P-loop containing nucleotide triphosphate hydrolases"/>
    <property type="match status" value="1"/>
</dbReference>
<dbReference type="InterPro" id="IPR003439">
    <property type="entry name" value="ABC_transporter-like_ATP-bd"/>
</dbReference>
<dbReference type="InterPro" id="IPR017911">
    <property type="entry name" value="MacB-like_ATP-bd"/>
</dbReference>
<comment type="similarity">
    <text evidence="11">Belongs to the ABC transporter superfamily. Macrolide exporter (TC 3.A.1.122) family.</text>
</comment>
<dbReference type="EC" id="3.6.3.-" evidence="15"/>
<dbReference type="GO" id="GO:0016887">
    <property type="term" value="F:ATP hydrolysis activity"/>
    <property type="evidence" value="ECO:0007669"/>
    <property type="project" value="InterPro"/>
</dbReference>
<dbReference type="PANTHER" id="PTHR24220:SF689">
    <property type="entry name" value="LIPOPROTEIN-RELEASING SYSTEM ATP-BINDING PROTEIN LOLD"/>
    <property type="match status" value="1"/>
</dbReference>
<dbReference type="InterPro" id="IPR003838">
    <property type="entry name" value="ABC3_permease_C"/>
</dbReference>
<evidence type="ECO:0000256" key="7">
    <source>
        <dbReference type="ARBA" id="ARBA00022840"/>
    </source>
</evidence>
<dbReference type="Pfam" id="PF00005">
    <property type="entry name" value="ABC_tran"/>
    <property type="match status" value="1"/>
</dbReference>
<dbReference type="AlphaFoldDB" id="A0AAE3YF15"/>
<dbReference type="SUPFAM" id="SSF52540">
    <property type="entry name" value="P-loop containing nucleoside triphosphate hydrolases"/>
    <property type="match status" value="1"/>
</dbReference>
<evidence type="ECO:0000256" key="12">
    <source>
        <dbReference type="SAM" id="MobiDB-lite"/>
    </source>
</evidence>
<keyword evidence="5 13" id="KW-0812">Transmembrane</keyword>
<dbReference type="Pfam" id="PF02687">
    <property type="entry name" value="FtsX"/>
    <property type="match status" value="1"/>
</dbReference>
<dbReference type="InterPro" id="IPR017871">
    <property type="entry name" value="ABC_transporter-like_CS"/>
</dbReference>
<feature type="region of interest" description="Disordered" evidence="12">
    <location>
        <begin position="1"/>
        <end position="24"/>
    </location>
</feature>
<feature type="transmembrane region" description="Helical" evidence="13">
    <location>
        <begin position="617"/>
        <end position="642"/>
    </location>
</feature>
<dbReference type="InterPro" id="IPR027417">
    <property type="entry name" value="P-loop_NTPase"/>
</dbReference>
<dbReference type="PROSITE" id="PS50893">
    <property type="entry name" value="ABC_TRANSPORTER_2"/>
    <property type="match status" value="1"/>
</dbReference>
<dbReference type="InterPro" id="IPR003593">
    <property type="entry name" value="AAA+_ATPase"/>
</dbReference>
<dbReference type="Pfam" id="PF12704">
    <property type="entry name" value="MacB_PCD"/>
    <property type="match status" value="1"/>
</dbReference>
<evidence type="ECO:0000256" key="6">
    <source>
        <dbReference type="ARBA" id="ARBA00022741"/>
    </source>
</evidence>
<organism evidence="15 16">
    <name type="scientific">Falsarthrobacter nasiphocae</name>
    <dbReference type="NCBI Taxonomy" id="189863"/>
    <lineage>
        <taxon>Bacteria</taxon>
        <taxon>Bacillati</taxon>
        <taxon>Actinomycetota</taxon>
        <taxon>Actinomycetes</taxon>
        <taxon>Micrococcales</taxon>
        <taxon>Micrococcaceae</taxon>
        <taxon>Falsarthrobacter</taxon>
    </lineage>
</organism>
<keyword evidence="3" id="KW-1003">Cell membrane</keyword>
<evidence type="ECO:0000256" key="2">
    <source>
        <dbReference type="ARBA" id="ARBA00022448"/>
    </source>
</evidence>
<keyword evidence="6" id="KW-0547">Nucleotide-binding</keyword>
<dbReference type="InterPro" id="IPR025857">
    <property type="entry name" value="MacB_PCD"/>
</dbReference>
<gene>
    <name evidence="15" type="ORF">J2S35_000975</name>
</gene>
<keyword evidence="4" id="KW-0997">Cell inner membrane</keyword>
<keyword evidence="9 13" id="KW-0472">Membrane</keyword>
<feature type="region of interest" description="Disordered" evidence="12">
    <location>
        <begin position="251"/>
        <end position="276"/>
    </location>
</feature>
<evidence type="ECO:0000256" key="13">
    <source>
        <dbReference type="SAM" id="Phobius"/>
    </source>
</evidence>
<dbReference type="EMBL" id="JAVDUI010000001">
    <property type="protein sequence ID" value="MDR6892035.1"/>
    <property type="molecule type" value="Genomic_DNA"/>
</dbReference>
<evidence type="ECO:0000259" key="14">
    <source>
        <dbReference type="PROSITE" id="PS50893"/>
    </source>
</evidence>
<evidence type="ECO:0000256" key="3">
    <source>
        <dbReference type="ARBA" id="ARBA00022475"/>
    </source>
</evidence>
<keyword evidence="15" id="KW-0378">Hydrolase</keyword>
<dbReference type="SMART" id="SM00382">
    <property type="entry name" value="AAA"/>
    <property type="match status" value="1"/>
</dbReference>
<keyword evidence="2" id="KW-0813">Transport</keyword>
<feature type="compositionally biased region" description="Low complexity" evidence="12">
    <location>
        <begin position="1"/>
        <end position="13"/>
    </location>
</feature>
<evidence type="ECO:0000256" key="8">
    <source>
        <dbReference type="ARBA" id="ARBA00022989"/>
    </source>
</evidence>
<evidence type="ECO:0000256" key="5">
    <source>
        <dbReference type="ARBA" id="ARBA00022692"/>
    </source>
</evidence>
<keyword evidence="16" id="KW-1185">Reference proteome</keyword>
<dbReference type="CDD" id="cd03255">
    <property type="entry name" value="ABC_MJ0796_LolCDE_FtsE"/>
    <property type="match status" value="1"/>
</dbReference>
<comment type="subcellular location">
    <subcellularLocation>
        <location evidence="1">Cell inner membrane</location>
        <topology evidence="1">Multi-pass membrane protein</topology>
    </subcellularLocation>
</comment>
<evidence type="ECO:0000256" key="9">
    <source>
        <dbReference type="ARBA" id="ARBA00023136"/>
    </source>
</evidence>
<feature type="transmembrane region" description="Helical" evidence="13">
    <location>
        <begin position="648"/>
        <end position="671"/>
    </location>
</feature>
<dbReference type="PROSITE" id="PS00211">
    <property type="entry name" value="ABC_TRANSPORTER_1"/>
    <property type="match status" value="1"/>
</dbReference>
<sequence>MSGSTALAAGGLARRARQEGRPGVGPILEARGLIKAFGPAGDEQTVVNAVDLTLYPGEMVALLGASGSGKSTLLNMLGLLLAPDEGELEIRGQRMDRLGPGRRSAARLAHVSHVFQAFHLIEHKTVFENVELPLIHARRSREERKRRVEDALAELGLEHRSAAFPATLSGGEKQRVAIARALVTRPDVLLCDEPTGSLDSARSVEVIDLLRDVTREDSVTVIVTHDESVAAKCDRVLRVLDGQIVEEQAALGGGGEREAKTRPGDEAAAYASADAGAPTEELGRRRGARWGWVAWTQAWNAFAGRLRRNLYTLLGVALGVSALVLSVGFAETAGAQISSAFDAYKADRVEVMRMAAGQPEKLTAAQAKAWRDHVAASRYRSIDGVRAGGTVHRLTEGRDVFLARGSGAPAEPVPVDGVGPEGLEALGVVAEQGRLFDEGHVRRGDHVAVVTEVLLNRLKRQWEPGMVLTVGDQQVSVIGVAKDFGDGRGRHADVYLPIGVPLADSGGESTGPASVVVVVRPGAADVVASQLPLALDPARPETLSAATPPEIKSLRQAVDQQQQILLVGMSALTLFIAGIGIMNTFIVAVMERRREIGIRMALGAPPRAIGAQFCWEAVLTALGGSVIGILFSVNALFLVAAFHGWTPVLGATTVLLGLGAGLLVGTCAGIVPAVRASRVQPVESLQQG</sequence>
<comment type="similarity">
    <text evidence="10">Belongs to the ABC-4 integral membrane protein family.</text>
</comment>
<evidence type="ECO:0000313" key="15">
    <source>
        <dbReference type="EMBL" id="MDR6892035.1"/>
    </source>
</evidence>
<keyword evidence="7 15" id="KW-0067">ATP-binding</keyword>
<evidence type="ECO:0000256" key="11">
    <source>
        <dbReference type="ARBA" id="ARBA00038388"/>
    </source>
</evidence>
<proteinExistence type="inferred from homology"/>
<feature type="compositionally biased region" description="Basic and acidic residues" evidence="12">
    <location>
        <begin position="255"/>
        <end position="265"/>
    </location>
</feature>
<dbReference type="RefSeq" id="WP_309850482.1">
    <property type="nucleotide sequence ID" value="NZ_BAAAIU010000005.1"/>
</dbReference>
<dbReference type="GO" id="GO:0005524">
    <property type="term" value="F:ATP binding"/>
    <property type="evidence" value="ECO:0007669"/>
    <property type="project" value="UniProtKB-KW"/>
</dbReference>
<evidence type="ECO:0000256" key="1">
    <source>
        <dbReference type="ARBA" id="ARBA00004429"/>
    </source>
</evidence>
<evidence type="ECO:0000256" key="4">
    <source>
        <dbReference type="ARBA" id="ARBA00022519"/>
    </source>
</evidence>
<dbReference type="PANTHER" id="PTHR24220">
    <property type="entry name" value="IMPORT ATP-BINDING PROTEIN"/>
    <property type="match status" value="1"/>
</dbReference>
<feature type="transmembrane region" description="Helical" evidence="13">
    <location>
        <begin position="564"/>
        <end position="590"/>
    </location>
</feature>
<protein>
    <submittedName>
        <fullName evidence="15">Macrolide transport system ATP-binding/permease protein</fullName>
        <ecNumber evidence="15">3.6.3.-</ecNumber>
    </submittedName>
</protein>
<name>A0AAE3YF15_9MICC</name>
<keyword evidence="8 13" id="KW-1133">Transmembrane helix</keyword>
<dbReference type="GO" id="GO:0022857">
    <property type="term" value="F:transmembrane transporter activity"/>
    <property type="evidence" value="ECO:0007669"/>
    <property type="project" value="TreeGrafter"/>
</dbReference>
<evidence type="ECO:0000256" key="10">
    <source>
        <dbReference type="ARBA" id="ARBA00038076"/>
    </source>
</evidence>
<feature type="domain" description="ABC transporter" evidence="14">
    <location>
        <begin position="28"/>
        <end position="266"/>
    </location>
</feature>
<feature type="compositionally biased region" description="Low complexity" evidence="12">
    <location>
        <begin position="267"/>
        <end position="276"/>
    </location>
</feature>
<dbReference type="GO" id="GO:0005886">
    <property type="term" value="C:plasma membrane"/>
    <property type="evidence" value="ECO:0007669"/>
    <property type="project" value="UniProtKB-SubCell"/>
</dbReference>
<dbReference type="InterPro" id="IPR015854">
    <property type="entry name" value="ABC_transpr_LolD-like"/>
</dbReference>
<reference evidence="15" key="1">
    <citation type="submission" date="2023-07" db="EMBL/GenBank/DDBJ databases">
        <title>Sequencing the genomes of 1000 actinobacteria strains.</title>
        <authorList>
            <person name="Klenk H.-P."/>
        </authorList>
    </citation>
    <scope>NUCLEOTIDE SEQUENCE</scope>
    <source>
        <strain evidence="15">DSM 13988</strain>
    </source>
</reference>